<keyword evidence="2" id="KW-0805">Transcription regulation</keyword>
<dbReference type="InterPro" id="IPR036388">
    <property type="entry name" value="WH-like_DNA-bd_sf"/>
</dbReference>
<proteinExistence type="inferred from homology"/>
<feature type="domain" description="HTH luxR-type" evidence="5">
    <location>
        <begin position="119"/>
        <end position="176"/>
    </location>
</feature>
<accession>A0A412TQ40</accession>
<sequence>MNGLIEDIKQGDRAAFRELFEDYYPILCVFAMKYIRDEEQCKDVAQETLLTYWQNRADFEDIFKVKGYLYRVARNRCLNMIRREQVDEHFVKEALTESEAYFENEVIRQETYLLVRKAVGALPVQMRKIIELAMQGKKNAEIAAELSISEGTVHTLKKTAYKKLRDRLQEHFYLLLFWI</sequence>
<protein>
    <submittedName>
        <fullName evidence="6">RNA polymerase sigma-70 factor</fullName>
    </submittedName>
</protein>
<dbReference type="PANTHER" id="PTHR43133:SF46">
    <property type="entry name" value="RNA POLYMERASE SIGMA-70 FACTOR ECF SUBFAMILY"/>
    <property type="match status" value="1"/>
</dbReference>
<dbReference type="EMBL" id="QRYC01000013">
    <property type="protein sequence ID" value="RGU55945.1"/>
    <property type="molecule type" value="Genomic_DNA"/>
</dbReference>
<keyword evidence="4" id="KW-0804">Transcription</keyword>
<dbReference type="InterPro" id="IPR000792">
    <property type="entry name" value="Tscrpt_reg_LuxR_C"/>
</dbReference>
<dbReference type="InterPro" id="IPR039425">
    <property type="entry name" value="RNA_pol_sigma-70-like"/>
</dbReference>
<dbReference type="InterPro" id="IPR013324">
    <property type="entry name" value="RNA_pol_sigma_r3/r4-like"/>
</dbReference>
<dbReference type="InterPro" id="IPR013325">
    <property type="entry name" value="RNA_pol_sigma_r2"/>
</dbReference>
<dbReference type="GO" id="GO:0003677">
    <property type="term" value="F:DNA binding"/>
    <property type="evidence" value="ECO:0007669"/>
    <property type="project" value="InterPro"/>
</dbReference>
<name>A0A412TQ40_9BACT</name>
<evidence type="ECO:0000256" key="4">
    <source>
        <dbReference type="ARBA" id="ARBA00023163"/>
    </source>
</evidence>
<dbReference type="Gene3D" id="1.10.10.10">
    <property type="entry name" value="Winged helix-like DNA-binding domain superfamily/Winged helix DNA-binding domain"/>
    <property type="match status" value="1"/>
</dbReference>
<dbReference type="PANTHER" id="PTHR43133">
    <property type="entry name" value="RNA POLYMERASE ECF-TYPE SIGMA FACTO"/>
    <property type="match status" value="1"/>
</dbReference>
<dbReference type="NCBIfam" id="TIGR02985">
    <property type="entry name" value="Sig70_bacteroi1"/>
    <property type="match status" value="1"/>
</dbReference>
<dbReference type="GO" id="GO:0006352">
    <property type="term" value="P:DNA-templated transcription initiation"/>
    <property type="evidence" value="ECO:0007669"/>
    <property type="project" value="InterPro"/>
</dbReference>
<reference evidence="6 7" key="1">
    <citation type="submission" date="2018-08" db="EMBL/GenBank/DDBJ databases">
        <title>A genome reference for cultivated species of the human gut microbiota.</title>
        <authorList>
            <person name="Zou Y."/>
            <person name="Xue W."/>
            <person name="Luo G."/>
        </authorList>
    </citation>
    <scope>NUCLEOTIDE SEQUENCE [LARGE SCALE GENOMIC DNA]</scope>
    <source>
        <strain evidence="6 7">AF16-14</strain>
    </source>
</reference>
<dbReference type="Gene3D" id="1.10.1740.10">
    <property type="match status" value="1"/>
</dbReference>
<dbReference type="RefSeq" id="WP_022160426.1">
    <property type="nucleotide sequence ID" value="NZ_BAABYK010000001.1"/>
</dbReference>
<evidence type="ECO:0000313" key="6">
    <source>
        <dbReference type="EMBL" id="RGU55945.1"/>
    </source>
</evidence>
<dbReference type="Pfam" id="PF04542">
    <property type="entry name" value="Sigma70_r2"/>
    <property type="match status" value="1"/>
</dbReference>
<evidence type="ECO:0000313" key="7">
    <source>
        <dbReference type="Proteomes" id="UP000284243"/>
    </source>
</evidence>
<dbReference type="AlphaFoldDB" id="A0A412TQ40"/>
<keyword evidence="3" id="KW-0731">Sigma factor</keyword>
<dbReference type="PRINTS" id="PR00038">
    <property type="entry name" value="HTHLUXR"/>
</dbReference>
<dbReference type="GO" id="GO:0016987">
    <property type="term" value="F:sigma factor activity"/>
    <property type="evidence" value="ECO:0007669"/>
    <property type="project" value="UniProtKB-KW"/>
</dbReference>
<dbReference type="SMART" id="SM00421">
    <property type="entry name" value="HTH_LUXR"/>
    <property type="match status" value="1"/>
</dbReference>
<dbReference type="Proteomes" id="UP000284243">
    <property type="component" value="Unassembled WGS sequence"/>
</dbReference>
<evidence type="ECO:0000256" key="3">
    <source>
        <dbReference type="ARBA" id="ARBA00023082"/>
    </source>
</evidence>
<dbReference type="InterPro" id="IPR013249">
    <property type="entry name" value="RNA_pol_sigma70_r4_t2"/>
</dbReference>
<dbReference type="InterPro" id="IPR014284">
    <property type="entry name" value="RNA_pol_sigma-70_dom"/>
</dbReference>
<evidence type="ECO:0000256" key="1">
    <source>
        <dbReference type="ARBA" id="ARBA00010641"/>
    </source>
</evidence>
<comment type="caution">
    <text evidence="6">The sequence shown here is derived from an EMBL/GenBank/DDBJ whole genome shotgun (WGS) entry which is preliminary data.</text>
</comment>
<dbReference type="SUPFAM" id="SSF88946">
    <property type="entry name" value="Sigma2 domain of RNA polymerase sigma factors"/>
    <property type="match status" value="1"/>
</dbReference>
<evidence type="ECO:0000256" key="2">
    <source>
        <dbReference type="ARBA" id="ARBA00023015"/>
    </source>
</evidence>
<dbReference type="InterPro" id="IPR007627">
    <property type="entry name" value="RNA_pol_sigma70_r2"/>
</dbReference>
<gene>
    <name evidence="6" type="ORF">DWW57_10575</name>
</gene>
<dbReference type="NCBIfam" id="TIGR02937">
    <property type="entry name" value="sigma70-ECF"/>
    <property type="match status" value="1"/>
</dbReference>
<organism evidence="6 7">
    <name type="scientific">Odoribacter splanchnicus</name>
    <dbReference type="NCBI Taxonomy" id="28118"/>
    <lineage>
        <taxon>Bacteria</taxon>
        <taxon>Pseudomonadati</taxon>
        <taxon>Bacteroidota</taxon>
        <taxon>Bacteroidia</taxon>
        <taxon>Bacteroidales</taxon>
        <taxon>Odoribacteraceae</taxon>
        <taxon>Odoribacter</taxon>
    </lineage>
</organism>
<dbReference type="SUPFAM" id="SSF88659">
    <property type="entry name" value="Sigma3 and sigma4 domains of RNA polymerase sigma factors"/>
    <property type="match status" value="1"/>
</dbReference>
<dbReference type="Pfam" id="PF08281">
    <property type="entry name" value="Sigma70_r4_2"/>
    <property type="match status" value="1"/>
</dbReference>
<comment type="similarity">
    <text evidence="1">Belongs to the sigma-70 factor family. ECF subfamily.</text>
</comment>
<dbReference type="InterPro" id="IPR014327">
    <property type="entry name" value="RNA_pol_sigma70_bacteroid"/>
</dbReference>
<evidence type="ECO:0000259" key="5">
    <source>
        <dbReference type="SMART" id="SM00421"/>
    </source>
</evidence>